<dbReference type="PANTHER" id="PTHR40053:SF1">
    <property type="entry name" value="SPORULATION-CONTROL PROTEIN SPO0M"/>
    <property type="match status" value="1"/>
</dbReference>
<proteinExistence type="predicted"/>
<sequence length="256" mass="28693">MSFFNKVFASVGIGSAAVDTKLEKDTYMPGETVNGVVEIKGGKIDQQVDEIYLTLNTTYLRESDDKKYTVTAAIEKFRLTTPFVIRANEKKDIPFSFQLPLDTPLSIGRSKIWVTTGLDIKGGVDPSDKDYLKVVPNQLMSAVFNAIDNLGFRIREADCEEAPRRLRSRLPFVQEFEFVPTAGLFRGRLDELEVVFFPSGNGMLDIMFQVDRRARGLSGLFSEAMGADETNVRLSVSNADIPNLQQKIQSVIQRYT</sequence>
<protein>
    <submittedName>
        <fullName evidence="1">Sporulation protein</fullName>
    </submittedName>
</protein>
<accession>A0A6H1P7T0</accession>
<evidence type="ECO:0000313" key="2">
    <source>
        <dbReference type="Proteomes" id="UP000501868"/>
    </source>
</evidence>
<dbReference type="Proteomes" id="UP000501868">
    <property type="component" value="Chromosome"/>
</dbReference>
<dbReference type="SUPFAM" id="SSF81296">
    <property type="entry name" value="E set domains"/>
    <property type="match status" value="1"/>
</dbReference>
<gene>
    <name evidence="1" type="ORF">HFZ78_25345</name>
</gene>
<organism evidence="1 2">
    <name type="scientific">Priestia megaterium</name>
    <name type="common">Bacillus megaterium</name>
    <dbReference type="NCBI Taxonomy" id="1404"/>
    <lineage>
        <taxon>Bacteria</taxon>
        <taxon>Bacillati</taxon>
        <taxon>Bacillota</taxon>
        <taxon>Bacilli</taxon>
        <taxon>Bacillales</taxon>
        <taxon>Bacillaceae</taxon>
        <taxon>Priestia</taxon>
    </lineage>
</organism>
<dbReference type="EMBL" id="CP051128">
    <property type="protein sequence ID" value="QIZ09593.1"/>
    <property type="molecule type" value="Genomic_DNA"/>
</dbReference>
<name>A0A6H1P7T0_PRIMG</name>
<dbReference type="InterPro" id="IPR014756">
    <property type="entry name" value="Ig_E-set"/>
</dbReference>
<dbReference type="AlphaFoldDB" id="A0A6H1P7T0"/>
<reference evidence="1 2" key="2">
    <citation type="submission" date="2020-04" db="EMBL/GenBank/DDBJ databases">
        <authorList>
            <person name="Fomenkov A."/>
            <person name="Anton B.P."/>
            <person name="Roberts R.J."/>
        </authorList>
    </citation>
    <scope>NUCLEOTIDE SEQUENCE [LARGE SCALE GENOMIC DNA]</scope>
    <source>
        <strain evidence="1 2">S2</strain>
    </source>
</reference>
<dbReference type="Pfam" id="PF07070">
    <property type="entry name" value="Spo0M"/>
    <property type="match status" value="1"/>
</dbReference>
<evidence type="ECO:0000313" key="1">
    <source>
        <dbReference type="EMBL" id="QIZ09593.1"/>
    </source>
</evidence>
<dbReference type="PANTHER" id="PTHR40053">
    <property type="entry name" value="SPORULATION-CONTROL PROTEIN SPO0M"/>
    <property type="match status" value="1"/>
</dbReference>
<reference evidence="1 2" key="1">
    <citation type="submission" date="2020-04" db="EMBL/GenBank/DDBJ databases">
        <title>Genome-Wide Identification of 5-Methylcytosine Sites in Bacterial Genomes By High-Throughput Sequencing of MspJI Restriction Fragments.</title>
        <authorList>
            <person name="Wu V."/>
        </authorList>
    </citation>
    <scope>NUCLEOTIDE SEQUENCE [LARGE SCALE GENOMIC DNA]</scope>
    <source>
        <strain evidence="1 2">S2</strain>
    </source>
</reference>
<dbReference type="InterPro" id="IPR009776">
    <property type="entry name" value="Spore_0_M"/>
</dbReference>